<evidence type="ECO:0000256" key="2">
    <source>
        <dbReference type="SAM" id="SignalP"/>
    </source>
</evidence>
<proteinExistence type="predicted"/>
<organism evidence="3 4">
    <name type="scientific">Lineolata rhizophorae</name>
    <dbReference type="NCBI Taxonomy" id="578093"/>
    <lineage>
        <taxon>Eukaryota</taxon>
        <taxon>Fungi</taxon>
        <taxon>Dikarya</taxon>
        <taxon>Ascomycota</taxon>
        <taxon>Pezizomycotina</taxon>
        <taxon>Dothideomycetes</taxon>
        <taxon>Dothideomycetes incertae sedis</taxon>
        <taxon>Lineolatales</taxon>
        <taxon>Lineolataceae</taxon>
        <taxon>Lineolata</taxon>
    </lineage>
</organism>
<dbReference type="AlphaFoldDB" id="A0A6A6P532"/>
<sequence>MFCGWTVGPPFSFFFSFFFLLFFLPAFSASCRAVQKRLERVGSPTRPLCPRRLQRTSSRSGHVGGSQHELVRTQLRTCGAAPSRRGGPFVSHRRAADGSPSEHGADALDGWRQRWLTTKESSSGWARWGEAGPDRISTHGQSTKPATARMIPTNTRHGRMLTLPVTSRPPREGKRRHVLGST</sequence>
<evidence type="ECO:0000313" key="3">
    <source>
        <dbReference type="EMBL" id="KAF2459101.1"/>
    </source>
</evidence>
<gene>
    <name evidence="3" type="ORF">BDY21DRAFT_200952</name>
</gene>
<protein>
    <recommendedName>
        <fullName evidence="5">Secreted protein</fullName>
    </recommendedName>
</protein>
<evidence type="ECO:0000256" key="1">
    <source>
        <dbReference type="SAM" id="MobiDB-lite"/>
    </source>
</evidence>
<name>A0A6A6P532_9PEZI</name>
<feature type="region of interest" description="Disordered" evidence="1">
    <location>
        <begin position="79"/>
        <end position="107"/>
    </location>
</feature>
<feature type="compositionally biased region" description="Basic residues" evidence="1">
    <location>
        <begin position="173"/>
        <end position="182"/>
    </location>
</feature>
<dbReference type="EMBL" id="MU001676">
    <property type="protein sequence ID" value="KAF2459101.1"/>
    <property type="molecule type" value="Genomic_DNA"/>
</dbReference>
<dbReference type="Proteomes" id="UP000799766">
    <property type="component" value="Unassembled WGS sequence"/>
</dbReference>
<feature type="chain" id="PRO_5025431132" description="Secreted protein" evidence="2">
    <location>
        <begin position="34"/>
        <end position="182"/>
    </location>
</feature>
<accession>A0A6A6P532</accession>
<reference evidence="3" key="1">
    <citation type="journal article" date="2020" name="Stud. Mycol.">
        <title>101 Dothideomycetes genomes: a test case for predicting lifestyles and emergence of pathogens.</title>
        <authorList>
            <person name="Haridas S."/>
            <person name="Albert R."/>
            <person name="Binder M."/>
            <person name="Bloem J."/>
            <person name="Labutti K."/>
            <person name="Salamov A."/>
            <person name="Andreopoulos B."/>
            <person name="Baker S."/>
            <person name="Barry K."/>
            <person name="Bills G."/>
            <person name="Bluhm B."/>
            <person name="Cannon C."/>
            <person name="Castanera R."/>
            <person name="Culley D."/>
            <person name="Daum C."/>
            <person name="Ezra D."/>
            <person name="Gonzalez J."/>
            <person name="Henrissat B."/>
            <person name="Kuo A."/>
            <person name="Liang C."/>
            <person name="Lipzen A."/>
            <person name="Lutzoni F."/>
            <person name="Magnuson J."/>
            <person name="Mondo S."/>
            <person name="Nolan M."/>
            <person name="Ohm R."/>
            <person name="Pangilinan J."/>
            <person name="Park H.-J."/>
            <person name="Ramirez L."/>
            <person name="Alfaro M."/>
            <person name="Sun H."/>
            <person name="Tritt A."/>
            <person name="Yoshinaga Y."/>
            <person name="Zwiers L.-H."/>
            <person name="Turgeon B."/>
            <person name="Goodwin S."/>
            <person name="Spatafora J."/>
            <person name="Crous P."/>
            <person name="Grigoriev I."/>
        </authorList>
    </citation>
    <scope>NUCLEOTIDE SEQUENCE</scope>
    <source>
        <strain evidence="3">ATCC 16933</strain>
    </source>
</reference>
<evidence type="ECO:0008006" key="5">
    <source>
        <dbReference type="Google" id="ProtNLM"/>
    </source>
</evidence>
<evidence type="ECO:0000313" key="4">
    <source>
        <dbReference type="Proteomes" id="UP000799766"/>
    </source>
</evidence>
<feature type="signal peptide" evidence="2">
    <location>
        <begin position="1"/>
        <end position="33"/>
    </location>
</feature>
<keyword evidence="2" id="KW-0732">Signal</keyword>
<feature type="region of interest" description="Disordered" evidence="1">
    <location>
        <begin position="123"/>
        <end position="182"/>
    </location>
</feature>
<keyword evidence="4" id="KW-1185">Reference proteome</keyword>